<comment type="caution">
    <text evidence="5">The sequence shown here is derived from an EMBL/GenBank/DDBJ whole genome shotgun (WGS) entry which is preliminary data.</text>
</comment>
<evidence type="ECO:0000256" key="1">
    <source>
        <dbReference type="ARBA" id="ARBA00023015"/>
    </source>
</evidence>
<evidence type="ECO:0000313" key="5">
    <source>
        <dbReference type="EMBL" id="TDT14890.1"/>
    </source>
</evidence>
<dbReference type="InterPro" id="IPR008920">
    <property type="entry name" value="TF_FadR/GntR_C"/>
</dbReference>
<proteinExistence type="predicted"/>
<dbReference type="Pfam" id="PF07729">
    <property type="entry name" value="FCD"/>
    <property type="match status" value="1"/>
</dbReference>
<dbReference type="CDD" id="cd07377">
    <property type="entry name" value="WHTH_GntR"/>
    <property type="match status" value="1"/>
</dbReference>
<keyword evidence="6" id="KW-1185">Reference proteome</keyword>
<dbReference type="SUPFAM" id="SSF48008">
    <property type="entry name" value="GntR ligand-binding domain-like"/>
    <property type="match status" value="1"/>
</dbReference>
<evidence type="ECO:0000256" key="3">
    <source>
        <dbReference type="ARBA" id="ARBA00023163"/>
    </source>
</evidence>
<dbReference type="InterPro" id="IPR011711">
    <property type="entry name" value="GntR_C"/>
</dbReference>
<dbReference type="GO" id="GO:0003700">
    <property type="term" value="F:DNA-binding transcription factor activity"/>
    <property type="evidence" value="ECO:0007669"/>
    <property type="project" value="InterPro"/>
</dbReference>
<dbReference type="PANTHER" id="PTHR43537">
    <property type="entry name" value="TRANSCRIPTIONAL REGULATOR, GNTR FAMILY"/>
    <property type="match status" value="1"/>
</dbReference>
<reference evidence="5 6" key="1">
    <citation type="submission" date="2019-03" db="EMBL/GenBank/DDBJ databases">
        <title>Sequencing the genomes of 1000 actinobacteria strains.</title>
        <authorList>
            <person name="Klenk H.-P."/>
        </authorList>
    </citation>
    <scope>NUCLEOTIDE SEQUENCE [LARGE SCALE GENOMIC DNA]</scope>
    <source>
        <strain evidence="5 6">DSM 18936</strain>
    </source>
</reference>
<name>A0A4R7HVL1_9ACTN</name>
<evidence type="ECO:0000313" key="6">
    <source>
        <dbReference type="Proteomes" id="UP000294558"/>
    </source>
</evidence>
<dbReference type="PROSITE" id="PS50949">
    <property type="entry name" value="HTH_GNTR"/>
    <property type="match status" value="1"/>
</dbReference>
<dbReference type="Proteomes" id="UP000294558">
    <property type="component" value="Unassembled WGS sequence"/>
</dbReference>
<dbReference type="Gene3D" id="1.10.10.10">
    <property type="entry name" value="Winged helix-like DNA-binding domain superfamily/Winged helix DNA-binding domain"/>
    <property type="match status" value="1"/>
</dbReference>
<dbReference type="SMART" id="SM00345">
    <property type="entry name" value="HTH_GNTR"/>
    <property type="match status" value="1"/>
</dbReference>
<protein>
    <submittedName>
        <fullName evidence="5">GntR family transcriptional regulator</fullName>
    </submittedName>
</protein>
<dbReference type="SMART" id="SM00895">
    <property type="entry name" value="FCD"/>
    <property type="match status" value="1"/>
</dbReference>
<evidence type="ECO:0000259" key="4">
    <source>
        <dbReference type="PROSITE" id="PS50949"/>
    </source>
</evidence>
<dbReference type="Gene3D" id="1.20.120.530">
    <property type="entry name" value="GntR ligand-binding domain-like"/>
    <property type="match status" value="1"/>
</dbReference>
<evidence type="ECO:0000256" key="2">
    <source>
        <dbReference type="ARBA" id="ARBA00023125"/>
    </source>
</evidence>
<dbReference type="OrthoDB" id="8663149at2"/>
<dbReference type="Pfam" id="PF00392">
    <property type="entry name" value="GntR"/>
    <property type="match status" value="1"/>
</dbReference>
<organism evidence="5 6">
    <name type="scientific">Ilumatobacter fluminis</name>
    <dbReference type="NCBI Taxonomy" id="467091"/>
    <lineage>
        <taxon>Bacteria</taxon>
        <taxon>Bacillati</taxon>
        <taxon>Actinomycetota</taxon>
        <taxon>Acidimicrobiia</taxon>
        <taxon>Acidimicrobiales</taxon>
        <taxon>Ilumatobacteraceae</taxon>
        <taxon>Ilumatobacter</taxon>
    </lineage>
</organism>
<dbReference type="AlphaFoldDB" id="A0A4R7HVL1"/>
<sequence>MSVGAQHRTLREVVADEIAGQILRGDLEPGTRLYEDRLAESLGVSRNPVREAIRALESTGLVTVVPRRGAYVSEIDAADLRNLLELRAVLEGYAAELAAERRDDDVVAQLDRCISAGAAASKAGDVVTAAGHHREFHLAIERASGNSYIAQTVRPLRQQTELVFSVLSDHRSMLSWDEHRRIRDAVAERDSVAARERALEHMSGVIADLAEFEAKDRRSGGTPDGHHT</sequence>
<dbReference type="PRINTS" id="PR00035">
    <property type="entry name" value="HTHGNTR"/>
</dbReference>
<dbReference type="InterPro" id="IPR036390">
    <property type="entry name" value="WH_DNA-bd_sf"/>
</dbReference>
<keyword evidence="2" id="KW-0238">DNA-binding</keyword>
<dbReference type="InterPro" id="IPR000524">
    <property type="entry name" value="Tscrpt_reg_HTH_GntR"/>
</dbReference>
<keyword evidence="1" id="KW-0805">Transcription regulation</keyword>
<gene>
    <name evidence="5" type="ORF">BDK89_0449</name>
</gene>
<accession>A0A4R7HVL1</accession>
<dbReference type="EMBL" id="SOAU01000001">
    <property type="protein sequence ID" value="TDT14890.1"/>
    <property type="molecule type" value="Genomic_DNA"/>
</dbReference>
<dbReference type="PANTHER" id="PTHR43537:SF5">
    <property type="entry name" value="UXU OPERON TRANSCRIPTIONAL REGULATOR"/>
    <property type="match status" value="1"/>
</dbReference>
<dbReference type="SUPFAM" id="SSF46785">
    <property type="entry name" value="Winged helix' DNA-binding domain"/>
    <property type="match status" value="1"/>
</dbReference>
<dbReference type="GO" id="GO:0003677">
    <property type="term" value="F:DNA binding"/>
    <property type="evidence" value="ECO:0007669"/>
    <property type="project" value="UniProtKB-KW"/>
</dbReference>
<dbReference type="InterPro" id="IPR036388">
    <property type="entry name" value="WH-like_DNA-bd_sf"/>
</dbReference>
<keyword evidence="3" id="KW-0804">Transcription</keyword>
<feature type="domain" description="HTH gntR-type" evidence="4">
    <location>
        <begin position="8"/>
        <end position="75"/>
    </location>
</feature>